<dbReference type="SUPFAM" id="SSF53850">
    <property type="entry name" value="Periplasmic binding protein-like II"/>
    <property type="match status" value="1"/>
</dbReference>
<sequence>MPAQQRRAAFRCAVRRACLGAGLALALALGAAAPAALAQAKKDTAVLAMSLEPPGLDPTAGAASAIGEVVLYNVFETLFKIQSDGSTVPLLATAGTPSADLKTWTFTLRRGVKFHNGAAFDGQAVKFSFERAAAPGSLNKDRATFANIERITLPDAHTVVLQLKNPNADLLFQLGQATSVIVEPGSAASNATQPVGTGPYRLESWARGSAVTLTRWPEHRDAARVALRRVQIRFINEPAAQVAALLSGDVDAFPRVSAARSLKQFQNPQRFQLLVGASRAKTILAMNHQRKPLDDVRVRRAIAMAIDRAAVIEGSAEGYGVPIGSYYVPGAPGYVDTTAINAYNPAQARALLKEAGVATPLQLTMKLPPVPYARQGGEVIAAMLAQVGITAKIENIEWAQWLSGVYGQKAYDLTVISHVEPLDFGNFARPNYYWGYESAEFKALWARIQATAQPAERHKLLAEAQRLVARDAVAAYLYQPTWLTVAHARLQGLWKDAPILANDLSALRWQ</sequence>
<dbReference type="Gene3D" id="3.40.190.10">
    <property type="entry name" value="Periplasmic binding protein-like II"/>
    <property type="match status" value="1"/>
</dbReference>
<accession>A0A437RR64</accession>
<organism evidence="5 6">
    <name type="scientific">Rubrivivax rivuli</name>
    <dbReference type="NCBI Taxonomy" id="1862385"/>
    <lineage>
        <taxon>Bacteria</taxon>
        <taxon>Pseudomonadati</taxon>
        <taxon>Pseudomonadota</taxon>
        <taxon>Betaproteobacteria</taxon>
        <taxon>Burkholderiales</taxon>
        <taxon>Sphaerotilaceae</taxon>
        <taxon>Rubrivivax</taxon>
    </lineage>
</organism>
<comment type="caution">
    <text evidence="5">The sequence shown here is derived from an EMBL/GenBank/DDBJ whole genome shotgun (WGS) entry which is preliminary data.</text>
</comment>
<evidence type="ECO:0000313" key="5">
    <source>
        <dbReference type="EMBL" id="RVU49112.1"/>
    </source>
</evidence>
<dbReference type="EMBL" id="SACR01000001">
    <property type="protein sequence ID" value="RVU49112.1"/>
    <property type="molecule type" value="Genomic_DNA"/>
</dbReference>
<dbReference type="InterPro" id="IPR039424">
    <property type="entry name" value="SBP_5"/>
</dbReference>
<dbReference type="GO" id="GO:0015833">
    <property type="term" value="P:peptide transport"/>
    <property type="evidence" value="ECO:0007669"/>
    <property type="project" value="TreeGrafter"/>
</dbReference>
<feature type="chain" id="PRO_5019129895" evidence="3">
    <location>
        <begin position="39"/>
        <end position="510"/>
    </location>
</feature>
<dbReference type="InterPro" id="IPR023765">
    <property type="entry name" value="SBP_5_CS"/>
</dbReference>
<evidence type="ECO:0000256" key="2">
    <source>
        <dbReference type="ARBA" id="ARBA00022729"/>
    </source>
</evidence>
<gene>
    <name evidence="5" type="ORF">EOE66_00545</name>
</gene>
<keyword evidence="6" id="KW-1185">Reference proteome</keyword>
<dbReference type="GO" id="GO:1904680">
    <property type="term" value="F:peptide transmembrane transporter activity"/>
    <property type="evidence" value="ECO:0007669"/>
    <property type="project" value="TreeGrafter"/>
</dbReference>
<keyword evidence="2 3" id="KW-0732">Signal</keyword>
<reference evidence="5 6" key="1">
    <citation type="submission" date="2019-01" db="EMBL/GenBank/DDBJ databases">
        <authorList>
            <person name="Chen W.-M."/>
        </authorList>
    </citation>
    <scope>NUCLEOTIDE SEQUENCE [LARGE SCALE GENOMIC DNA]</scope>
    <source>
        <strain evidence="5 6">KYPY4</strain>
    </source>
</reference>
<dbReference type="PANTHER" id="PTHR30290">
    <property type="entry name" value="PERIPLASMIC BINDING COMPONENT OF ABC TRANSPORTER"/>
    <property type="match status" value="1"/>
</dbReference>
<dbReference type="GO" id="GO:0030288">
    <property type="term" value="C:outer membrane-bounded periplasmic space"/>
    <property type="evidence" value="ECO:0007669"/>
    <property type="project" value="UniProtKB-ARBA"/>
</dbReference>
<dbReference type="PIRSF" id="PIRSF002741">
    <property type="entry name" value="MppA"/>
    <property type="match status" value="1"/>
</dbReference>
<dbReference type="GO" id="GO:0043190">
    <property type="term" value="C:ATP-binding cassette (ABC) transporter complex"/>
    <property type="evidence" value="ECO:0007669"/>
    <property type="project" value="InterPro"/>
</dbReference>
<dbReference type="PROSITE" id="PS01040">
    <property type="entry name" value="SBP_BACTERIAL_5"/>
    <property type="match status" value="1"/>
</dbReference>
<dbReference type="CDD" id="cd08494">
    <property type="entry name" value="PBP2_NikA_DppA_OppA_like_6"/>
    <property type="match status" value="1"/>
</dbReference>
<dbReference type="Gene3D" id="3.90.76.10">
    <property type="entry name" value="Dipeptide-binding Protein, Domain 1"/>
    <property type="match status" value="1"/>
</dbReference>
<feature type="domain" description="Solute-binding protein family 5" evidence="4">
    <location>
        <begin position="88"/>
        <end position="415"/>
    </location>
</feature>
<dbReference type="Proteomes" id="UP000285575">
    <property type="component" value="Unassembled WGS sequence"/>
</dbReference>
<dbReference type="AlphaFoldDB" id="A0A437RR64"/>
<protein>
    <submittedName>
        <fullName evidence="5">ABC transporter substrate-binding protein</fullName>
    </submittedName>
</protein>
<dbReference type="OrthoDB" id="9801799at2"/>
<evidence type="ECO:0000259" key="4">
    <source>
        <dbReference type="Pfam" id="PF00496"/>
    </source>
</evidence>
<dbReference type="InterPro" id="IPR000914">
    <property type="entry name" value="SBP_5_dom"/>
</dbReference>
<dbReference type="Pfam" id="PF00496">
    <property type="entry name" value="SBP_bac_5"/>
    <property type="match status" value="1"/>
</dbReference>
<feature type="signal peptide" evidence="3">
    <location>
        <begin position="1"/>
        <end position="38"/>
    </location>
</feature>
<evidence type="ECO:0000256" key="3">
    <source>
        <dbReference type="SAM" id="SignalP"/>
    </source>
</evidence>
<comment type="similarity">
    <text evidence="1">Belongs to the bacterial solute-binding protein 5 family.</text>
</comment>
<dbReference type="InterPro" id="IPR030678">
    <property type="entry name" value="Peptide/Ni-bd"/>
</dbReference>
<evidence type="ECO:0000256" key="1">
    <source>
        <dbReference type="ARBA" id="ARBA00005695"/>
    </source>
</evidence>
<name>A0A437RR64_9BURK</name>
<dbReference type="RefSeq" id="WP_128226753.1">
    <property type="nucleotide sequence ID" value="NZ_SACR01000001.1"/>
</dbReference>
<evidence type="ECO:0000313" key="6">
    <source>
        <dbReference type="Proteomes" id="UP000285575"/>
    </source>
</evidence>
<proteinExistence type="inferred from homology"/>
<dbReference type="Gene3D" id="3.10.105.10">
    <property type="entry name" value="Dipeptide-binding Protein, Domain 3"/>
    <property type="match status" value="1"/>
</dbReference>
<dbReference type="PANTHER" id="PTHR30290:SF38">
    <property type="entry name" value="D,D-DIPEPTIDE-BINDING PERIPLASMIC PROTEIN DDPA-RELATED"/>
    <property type="match status" value="1"/>
</dbReference>